<organism evidence="2 3">
    <name type="scientific">Streptomyces andamanensis</name>
    <dbReference type="NCBI Taxonomy" id="1565035"/>
    <lineage>
        <taxon>Bacteria</taxon>
        <taxon>Bacillati</taxon>
        <taxon>Actinomycetota</taxon>
        <taxon>Actinomycetes</taxon>
        <taxon>Kitasatosporales</taxon>
        <taxon>Streptomycetaceae</taxon>
        <taxon>Streptomyces</taxon>
    </lineage>
</organism>
<protein>
    <submittedName>
        <fullName evidence="2">Uncharacterized protein</fullName>
    </submittedName>
</protein>
<evidence type="ECO:0000256" key="1">
    <source>
        <dbReference type="SAM" id="MobiDB-lite"/>
    </source>
</evidence>
<dbReference type="EMBL" id="JBHSDP010000027">
    <property type="protein sequence ID" value="MFC4331623.1"/>
    <property type="molecule type" value="Genomic_DNA"/>
</dbReference>
<reference evidence="3" key="1">
    <citation type="journal article" date="2019" name="Int. J. Syst. Evol. Microbiol.">
        <title>The Global Catalogue of Microorganisms (GCM) 10K type strain sequencing project: providing services to taxonomists for standard genome sequencing and annotation.</title>
        <authorList>
            <consortium name="The Broad Institute Genomics Platform"/>
            <consortium name="The Broad Institute Genome Sequencing Center for Infectious Disease"/>
            <person name="Wu L."/>
            <person name="Ma J."/>
        </authorList>
    </citation>
    <scope>NUCLEOTIDE SEQUENCE [LARGE SCALE GENOMIC DNA]</scope>
    <source>
        <strain evidence="3">PCU 347</strain>
    </source>
</reference>
<feature type="region of interest" description="Disordered" evidence="1">
    <location>
        <begin position="1"/>
        <end position="51"/>
    </location>
</feature>
<comment type="caution">
    <text evidence="2">The sequence shown here is derived from an EMBL/GenBank/DDBJ whole genome shotgun (WGS) entry which is preliminary data.</text>
</comment>
<name>A0ABV8TM65_9ACTN</name>
<proteinExistence type="predicted"/>
<evidence type="ECO:0000313" key="2">
    <source>
        <dbReference type="EMBL" id="MFC4331623.1"/>
    </source>
</evidence>
<feature type="region of interest" description="Disordered" evidence="1">
    <location>
        <begin position="67"/>
        <end position="111"/>
    </location>
</feature>
<evidence type="ECO:0000313" key="3">
    <source>
        <dbReference type="Proteomes" id="UP001595824"/>
    </source>
</evidence>
<accession>A0ABV8TM65</accession>
<dbReference type="Proteomes" id="UP001595824">
    <property type="component" value="Unassembled WGS sequence"/>
</dbReference>
<gene>
    <name evidence="2" type="ORF">ACFPC0_28395</name>
</gene>
<keyword evidence="3" id="KW-1185">Reference proteome</keyword>
<sequence length="111" mass="11454">MAVEGFRLRSGGAGHEDRGSVGRRGRQADPDTAAPTARSVDGGGAGGGRAERVLGRMGAAAAAFNAFAAPKPRTGSGARRHVHREHRRPGPLRRSRTGRSPAVRAGQVPQA</sequence>
<dbReference type="RefSeq" id="WP_381743013.1">
    <property type="nucleotide sequence ID" value="NZ_JBHSDP010000027.1"/>
</dbReference>
<feature type="compositionally biased region" description="Basic residues" evidence="1">
    <location>
        <begin position="78"/>
        <end position="97"/>
    </location>
</feature>